<evidence type="ECO:0000313" key="2">
    <source>
        <dbReference type="EMBL" id="QEI07562.1"/>
    </source>
</evidence>
<evidence type="ECO:0000313" key="3">
    <source>
        <dbReference type="Proteomes" id="UP000325161"/>
    </source>
</evidence>
<dbReference type="Pfam" id="PF12365">
    <property type="entry name" value="DUF3649"/>
    <property type="match status" value="1"/>
</dbReference>
<keyword evidence="3" id="KW-1185">Reference proteome</keyword>
<dbReference type="RefSeq" id="WP_148816609.1">
    <property type="nucleotide sequence ID" value="NZ_CP043046.1"/>
</dbReference>
<feature type="transmembrane region" description="Helical" evidence="1">
    <location>
        <begin position="20"/>
        <end position="42"/>
    </location>
</feature>
<dbReference type="InterPro" id="IPR022109">
    <property type="entry name" value="DUF3649"/>
</dbReference>
<dbReference type="EMBL" id="CP043046">
    <property type="protein sequence ID" value="QEI07562.1"/>
    <property type="molecule type" value="Genomic_DNA"/>
</dbReference>
<keyword evidence="1" id="KW-0472">Membrane</keyword>
<dbReference type="KEGG" id="pacr:FXN63_18265"/>
<sequence>MKTVDLSWQYRFQVASRVVAAALGGYAFASAMTVLLALVWPLPRAQAVLASTMLGFVWYLLAVMWVFSTRSATRAWIGMLVSTAIVAVLCWWLLPAGGAA</sequence>
<reference evidence="2 3" key="1">
    <citation type="submission" date="2019-08" db="EMBL/GenBank/DDBJ databases">
        <title>Amphibian skin-associated Pigmentiphaga: genome sequence and occurrence across geography and hosts.</title>
        <authorList>
            <person name="Bletz M.C."/>
            <person name="Bunk B."/>
            <person name="Sproeer C."/>
            <person name="Biwer P."/>
            <person name="Reiter S."/>
            <person name="Rabemananjara F.C.E."/>
            <person name="Schulz S."/>
            <person name="Overmann J."/>
            <person name="Vences M."/>
        </authorList>
    </citation>
    <scope>NUCLEOTIDE SEQUENCE [LARGE SCALE GENOMIC DNA]</scope>
    <source>
        <strain evidence="2 3">Mada1488</strain>
    </source>
</reference>
<feature type="transmembrane region" description="Helical" evidence="1">
    <location>
        <begin position="48"/>
        <end position="68"/>
    </location>
</feature>
<feature type="transmembrane region" description="Helical" evidence="1">
    <location>
        <begin position="75"/>
        <end position="94"/>
    </location>
</feature>
<organism evidence="2 3">
    <name type="scientific">Pigmentiphaga aceris</name>
    <dbReference type="NCBI Taxonomy" id="1940612"/>
    <lineage>
        <taxon>Bacteria</taxon>
        <taxon>Pseudomonadati</taxon>
        <taxon>Pseudomonadota</taxon>
        <taxon>Betaproteobacteria</taxon>
        <taxon>Burkholderiales</taxon>
        <taxon>Alcaligenaceae</taxon>
        <taxon>Pigmentiphaga</taxon>
    </lineage>
</organism>
<name>A0A5C0AYM8_9BURK</name>
<evidence type="ECO:0000256" key="1">
    <source>
        <dbReference type="SAM" id="Phobius"/>
    </source>
</evidence>
<protein>
    <submittedName>
        <fullName evidence="2">DUF3649 domain-containing protein</fullName>
    </submittedName>
</protein>
<keyword evidence="1" id="KW-1133">Transmembrane helix</keyword>
<keyword evidence="1" id="KW-0812">Transmembrane</keyword>
<gene>
    <name evidence="2" type="ORF">FXN63_18265</name>
</gene>
<dbReference type="Proteomes" id="UP000325161">
    <property type="component" value="Chromosome"/>
</dbReference>
<proteinExistence type="predicted"/>
<accession>A0A5C0AYM8</accession>
<dbReference type="AlphaFoldDB" id="A0A5C0AYM8"/>
<dbReference type="OrthoDB" id="1684279at2"/>